<comment type="caution">
    <text evidence="3">The sequence shown here is derived from an EMBL/GenBank/DDBJ whole genome shotgun (WGS) entry which is preliminary data.</text>
</comment>
<reference evidence="3 4" key="1">
    <citation type="submission" date="2024-02" db="EMBL/GenBank/DDBJ databases">
        <authorList>
            <person name="Daric V."/>
            <person name="Darras S."/>
        </authorList>
    </citation>
    <scope>NUCLEOTIDE SEQUENCE [LARGE SCALE GENOMIC DNA]</scope>
</reference>
<evidence type="ECO:0000256" key="1">
    <source>
        <dbReference type="PROSITE-ProRule" id="PRU00108"/>
    </source>
</evidence>
<feature type="domain" description="Homeobox" evidence="2">
    <location>
        <begin position="87"/>
        <end position="147"/>
    </location>
</feature>
<dbReference type="PROSITE" id="PS50071">
    <property type="entry name" value="HOMEOBOX_2"/>
    <property type="match status" value="1"/>
</dbReference>
<dbReference type="InterPro" id="IPR009057">
    <property type="entry name" value="Homeodomain-like_sf"/>
</dbReference>
<organism evidence="3 4">
    <name type="scientific">Clavelina lepadiformis</name>
    <name type="common">Light-bulb sea squirt</name>
    <name type="synonym">Ascidia lepadiformis</name>
    <dbReference type="NCBI Taxonomy" id="159417"/>
    <lineage>
        <taxon>Eukaryota</taxon>
        <taxon>Metazoa</taxon>
        <taxon>Chordata</taxon>
        <taxon>Tunicata</taxon>
        <taxon>Ascidiacea</taxon>
        <taxon>Aplousobranchia</taxon>
        <taxon>Clavelinidae</taxon>
        <taxon>Clavelina</taxon>
    </lineage>
</organism>
<dbReference type="InterPro" id="IPR001356">
    <property type="entry name" value="HD"/>
</dbReference>
<evidence type="ECO:0000313" key="4">
    <source>
        <dbReference type="Proteomes" id="UP001642483"/>
    </source>
</evidence>
<dbReference type="SUPFAM" id="SSF46689">
    <property type="entry name" value="Homeodomain-like"/>
    <property type="match status" value="1"/>
</dbReference>
<keyword evidence="1" id="KW-0539">Nucleus</keyword>
<protein>
    <recommendedName>
        <fullName evidence="2">Homeobox domain-containing protein</fullName>
    </recommendedName>
</protein>
<sequence>MDKSSERNLRLFLRLYREIAGISQKYLATIISCGFAENLTAREVSLFEQGKLGDSKRVMVSALIVDWLCLMNMDSFAHLITSQRSRENSDGKIRSLTKPLRKCLNEIFLMNNRPSKKHLTMLSEIFSVSQNHLRHWFSIQRCNQRSTRKCVQDSTTPHGVISDNPSAFTSLTATLPLSTLPTIPVYTLASSTFHTLETASPWPASFTMSHATNANQGEMHEIAVPAVEPSCYPLPVLSVDIFPQLQYY</sequence>
<dbReference type="Proteomes" id="UP001642483">
    <property type="component" value="Unassembled WGS sequence"/>
</dbReference>
<comment type="subcellular location">
    <subcellularLocation>
        <location evidence="1">Nucleus</location>
    </subcellularLocation>
</comment>
<keyword evidence="4" id="KW-1185">Reference proteome</keyword>
<keyword evidence="1" id="KW-0238">DNA-binding</keyword>
<keyword evidence="1" id="KW-0371">Homeobox</keyword>
<feature type="DNA-binding region" description="Homeobox" evidence="1">
    <location>
        <begin position="89"/>
        <end position="148"/>
    </location>
</feature>
<evidence type="ECO:0000313" key="3">
    <source>
        <dbReference type="EMBL" id="CAK8690467.1"/>
    </source>
</evidence>
<accession>A0ABP0GFG3</accession>
<evidence type="ECO:0000259" key="2">
    <source>
        <dbReference type="PROSITE" id="PS50071"/>
    </source>
</evidence>
<dbReference type="Gene3D" id="1.10.10.60">
    <property type="entry name" value="Homeodomain-like"/>
    <property type="match status" value="1"/>
</dbReference>
<name>A0ABP0GFG3_CLALP</name>
<gene>
    <name evidence="3" type="ORF">CVLEPA_LOCUS23082</name>
</gene>
<proteinExistence type="predicted"/>
<dbReference type="EMBL" id="CAWYQH010000119">
    <property type="protein sequence ID" value="CAK8690467.1"/>
    <property type="molecule type" value="Genomic_DNA"/>
</dbReference>